<organism evidence="2 3">
    <name type="scientific">Acaulospora morrowiae</name>
    <dbReference type="NCBI Taxonomy" id="94023"/>
    <lineage>
        <taxon>Eukaryota</taxon>
        <taxon>Fungi</taxon>
        <taxon>Fungi incertae sedis</taxon>
        <taxon>Mucoromycota</taxon>
        <taxon>Glomeromycotina</taxon>
        <taxon>Glomeromycetes</taxon>
        <taxon>Diversisporales</taxon>
        <taxon>Acaulosporaceae</taxon>
        <taxon>Acaulospora</taxon>
    </lineage>
</organism>
<protein>
    <submittedName>
        <fullName evidence="2">7451_t:CDS:1</fullName>
    </submittedName>
</protein>
<proteinExistence type="predicted"/>
<sequence length="346" mass="39008">MVMQNTIAVKDFWQSVEELNRRNEINNSKVKYIDNLEKSTYEVLDDTRSYVIEDVKAETGKRKSAGSEIPTRYDRNKSSEGQSIVFESGHDEQKQTKRVRFHKEKSKKTSGKRGNALPDGTRLEKATPLNLAPSDDKCKDNDPSLMLTPPDSVENRKTFGYINSYDLGDEVDNFFKSPTEKKSPSPSEDETDDEEGEVAEKHERDEFPWCPNCDAEINILDITFCPYCGKNILSDDDSDGENITDDIEEDTDTPPKWSKSRSSRVHMATVEEQSDPIFSDDDTSKPEDNDYNSDNSSAVNCAKQRGYPDKSSESKVSSKSELCKVKQDNNFSSAHNASSDKDSHAS</sequence>
<feature type="region of interest" description="Disordered" evidence="1">
    <location>
        <begin position="58"/>
        <end position="156"/>
    </location>
</feature>
<dbReference type="Proteomes" id="UP000789342">
    <property type="component" value="Unassembled WGS sequence"/>
</dbReference>
<feature type="compositionally biased region" description="Acidic residues" evidence="1">
    <location>
        <begin position="272"/>
        <end position="281"/>
    </location>
</feature>
<feature type="compositionally biased region" description="Acidic residues" evidence="1">
    <location>
        <begin position="187"/>
        <end position="197"/>
    </location>
</feature>
<feature type="region of interest" description="Disordered" evidence="1">
    <location>
        <begin position="172"/>
        <end position="211"/>
    </location>
</feature>
<reference evidence="2" key="1">
    <citation type="submission" date="2021-06" db="EMBL/GenBank/DDBJ databases">
        <authorList>
            <person name="Kallberg Y."/>
            <person name="Tangrot J."/>
            <person name="Rosling A."/>
        </authorList>
    </citation>
    <scope>NUCLEOTIDE SEQUENCE</scope>
    <source>
        <strain evidence="2">CL551</strain>
    </source>
</reference>
<feature type="compositionally biased region" description="Basic and acidic residues" evidence="1">
    <location>
        <begin position="306"/>
        <end position="327"/>
    </location>
</feature>
<dbReference type="AlphaFoldDB" id="A0A9N8W4H9"/>
<dbReference type="OrthoDB" id="2435188at2759"/>
<evidence type="ECO:0000313" key="3">
    <source>
        <dbReference type="Proteomes" id="UP000789342"/>
    </source>
</evidence>
<accession>A0A9N8W4H9</accession>
<feature type="compositionally biased region" description="Basic residues" evidence="1">
    <location>
        <begin position="96"/>
        <end position="111"/>
    </location>
</feature>
<feature type="compositionally biased region" description="Basic and acidic residues" evidence="1">
    <location>
        <begin position="198"/>
        <end position="207"/>
    </location>
</feature>
<feature type="region of interest" description="Disordered" evidence="1">
    <location>
        <begin position="234"/>
        <end position="346"/>
    </location>
</feature>
<keyword evidence="3" id="KW-1185">Reference proteome</keyword>
<dbReference type="EMBL" id="CAJVPV010000865">
    <property type="protein sequence ID" value="CAG8476788.1"/>
    <property type="molecule type" value="Genomic_DNA"/>
</dbReference>
<feature type="compositionally biased region" description="Polar residues" evidence="1">
    <location>
        <begin position="328"/>
        <end position="337"/>
    </location>
</feature>
<comment type="caution">
    <text evidence="2">The sequence shown here is derived from an EMBL/GenBank/DDBJ whole genome shotgun (WGS) entry which is preliminary data.</text>
</comment>
<name>A0A9N8W4H9_9GLOM</name>
<evidence type="ECO:0000313" key="2">
    <source>
        <dbReference type="EMBL" id="CAG8476788.1"/>
    </source>
</evidence>
<feature type="compositionally biased region" description="Acidic residues" evidence="1">
    <location>
        <begin position="234"/>
        <end position="252"/>
    </location>
</feature>
<evidence type="ECO:0000256" key="1">
    <source>
        <dbReference type="SAM" id="MobiDB-lite"/>
    </source>
</evidence>
<gene>
    <name evidence="2" type="ORF">AMORRO_LOCUS2111</name>
</gene>